<keyword evidence="1" id="KW-0812">Transmembrane</keyword>
<keyword evidence="3" id="KW-1185">Reference proteome</keyword>
<evidence type="ECO:0000313" key="2">
    <source>
        <dbReference type="EMBL" id="MDN4525065.1"/>
    </source>
</evidence>
<comment type="caution">
    <text evidence="2">The sequence shown here is derived from an EMBL/GenBank/DDBJ whole genome shotgun (WGS) entry which is preliminary data.</text>
</comment>
<feature type="transmembrane region" description="Helical" evidence="1">
    <location>
        <begin position="126"/>
        <end position="147"/>
    </location>
</feature>
<evidence type="ECO:0000256" key="1">
    <source>
        <dbReference type="SAM" id="Phobius"/>
    </source>
</evidence>
<feature type="transmembrane region" description="Helical" evidence="1">
    <location>
        <begin position="51"/>
        <end position="75"/>
    </location>
</feature>
<proteinExistence type="predicted"/>
<dbReference type="Proteomes" id="UP001172721">
    <property type="component" value="Unassembled WGS sequence"/>
</dbReference>
<sequence length="152" mass="17089">MGRKSESVSTEDLSEYELSLKERQKAAMGGLFWAYILFVFGIYTLNLVDLFQFTTVMLLGILLLVAGFTLLPALINRKIEPNTGSNTIKPSSPLYYKYTKTALFYAYLIFLFSTVAFYLTDHFTTQNVLLPGLVLFLASLSASNVLASRTKR</sequence>
<protein>
    <submittedName>
        <fullName evidence="2">Uncharacterized protein</fullName>
    </submittedName>
</protein>
<feature type="transmembrane region" description="Helical" evidence="1">
    <location>
        <begin position="102"/>
        <end position="120"/>
    </location>
</feature>
<dbReference type="EMBL" id="JAUHTR010000005">
    <property type="protein sequence ID" value="MDN4525065.1"/>
    <property type="molecule type" value="Genomic_DNA"/>
</dbReference>
<accession>A0ABT8HX52</accession>
<evidence type="ECO:0000313" key="3">
    <source>
        <dbReference type="Proteomes" id="UP001172721"/>
    </source>
</evidence>
<name>A0ABT8HX52_9BACL</name>
<gene>
    <name evidence="2" type="ORF">QYB97_11285</name>
</gene>
<keyword evidence="1" id="KW-0472">Membrane</keyword>
<keyword evidence="1" id="KW-1133">Transmembrane helix</keyword>
<dbReference type="RefSeq" id="WP_301166106.1">
    <property type="nucleotide sequence ID" value="NZ_JAUHTR010000005.1"/>
</dbReference>
<reference evidence="2" key="1">
    <citation type="submission" date="2023-07" db="EMBL/GenBank/DDBJ databases">
        <title>Fictibacillus sp. isolated from freshwater pond.</title>
        <authorList>
            <person name="Kirdat K."/>
            <person name="Bhat A."/>
            <person name="Mourya A."/>
            <person name="Yadav A."/>
        </authorList>
    </citation>
    <scope>NUCLEOTIDE SEQUENCE</scope>
    <source>
        <strain evidence="2">NE201</strain>
    </source>
</reference>
<organism evidence="2 3">
    <name type="scientific">Fictibacillus fluitans</name>
    <dbReference type="NCBI Taxonomy" id="3058422"/>
    <lineage>
        <taxon>Bacteria</taxon>
        <taxon>Bacillati</taxon>
        <taxon>Bacillota</taxon>
        <taxon>Bacilli</taxon>
        <taxon>Bacillales</taxon>
        <taxon>Fictibacillaceae</taxon>
        <taxon>Fictibacillus</taxon>
    </lineage>
</organism>
<feature type="transmembrane region" description="Helical" evidence="1">
    <location>
        <begin position="26"/>
        <end position="45"/>
    </location>
</feature>